<dbReference type="Pfam" id="PF00083">
    <property type="entry name" value="Sugar_tr"/>
    <property type="match status" value="1"/>
</dbReference>
<feature type="transmembrane region" description="Helical" evidence="5">
    <location>
        <begin position="64"/>
        <end position="93"/>
    </location>
</feature>
<dbReference type="GO" id="GO:0016020">
    <property type="term" value="C:membrane"/>
    <property type="evidence" value="ECO:0007669"/>
    <property type="project" value="UniProtKB-SubCell"/>
</dbReference>
<dbReference type="PANTHER" id="PTHR48021">
    <property type="match status" value="1"/>
</dbReference>
<organism evidence="6 7">
    <name type="scientific">Ranatra chinensis</name>
    <dbReference type="NCBI Taxonomy" id="642074"/>
    <lineage>
        <taxon>Eukaryota</taxon>
        <taxon>Metazoa</taxon>
        <taxon>Ecdysozoa</taxon>
        <taxon>Arthropoda</taxon>
        <taxon>Hexapoda</taxon>
        <taxon>Insecta</taxon>
        <taxon>Pterygota</taxon>
        <taxon>Neoptera</taxon>
        <taxon>Paraneoptera</taxon>
        <taxon>Hemiptera</taxon>
        <taxon>Heteroptera</taxon>
        <taxon>Panheteroptera</taxon>
        <taxon>Nepomorpha</taxon>
        <taxon>Nepidae</taxon>
        <taxon>Ranatrinae</taxon>
        <taxon>Ranatra</taxon>
    </lineage>
</organism>
<dbReference type="InterPro" id="IPR050549">
    <property type="entry name" value="MFS_Trehalose_Transporter"/>
</dbReference>
<dbReference type="EMBL" id="JBFDAA010000001">
    <property type="protein sequence ID" value="KAL1140110.1"/>
    <property type="molecule type" value="Genomic_DNA"/>
</dbReference>
<proteinExistence type="predicted"/>
<reference evidence="6 7" key="1">
    <citation type="submission" date="2024-07" db="EMBL/GenBank/DDBJ databases">
        <title>Chromosome-level genome assembly of the water stick insect Ranatra chinensis (Heteroptera: Nepidae).</title>
        <authorList>
            <person name="Liu X."/>
        </authorList>
    </citation>
    <scope>NUCLEOTIDE SEQUENCE [LARGE SCALE GENOMIC DNA]</scope>
    <source>
        <strain evidence="6">Cailab_2021Rc</strain>
        <tissue evidence="6">Muscle</tissue>
    </source>
</reference>
<dbReference type="AlphaFoldDB" id="A0ABD0YW69"/>
<feature type="transmembrane region" description="Helical" evidence="5">
    <location>
        <begin position="178"/>
        <end position="197"/>
    </location>
</feature>
<dbReference type="SUPFAM" id="SSF103473">
    <property type="entry name" value="MFS general substrate transporter"/>
    <property type="match status" value="1"/>
</dbReference>
<name>A0ABD0YW69_9HEMI</name>
<accession>A0ABD0YW69</accession>
<evidence type="ECO:0000313" key="6">
    <source>
        <dbReference type="EMBL" id="KAL1140110.1"/>
    </source>
</evidence>
<evidence type="ECO:0000256" key="4">
    <source>
        <dbReference type="ARBA" id="ARBA00023136"/>
    </source>
</evidence>
<dbReference type="Gene3D" id="1.20.1250.20">
    <property type="entry name" value="MFS general substrate transporter like domains"/>
    <property type="match status" value="2"/>
</dbReference>
<evidence type="ECO:0000256" key="2">
    <source>
        <dbReference type="ARBA" id="ARBA00022692"/>
    </source>
</evidence>
<protein>
    <submittedName>
        <fullName evidence="6">Uncharacterized protein</fullName>
    </submittedName>
</protein>
<comment type="subcellular location">
    <subcellularLocation>
        <location evidence="1">Membrane</location>
    </subcellularLocation>
</comment>
<keyword evidence="4 5" id="KW-0472">Membrane</keyword>
<dbReference type="InterPro" id="IPR036259">
    <property type="entry name" value="MFS_trans_sf"/>
</dbReference>
<dbReference type="InterPro" id="IPR005828">
    <property type="entry name" value="MFS_sugar_transport-like"/>
</dbReference>
<feature type="transmembrane region" description="Helical" evidence="5">
    <location>
        <begin position="109"/>
        <end position="133"/>
    </location>
</feature>
<keyword evidence="3 5" id="KW-1133">Transmembrane helix</keyword>
<gene>
    <name evidence="6" type="ORF">AAG570_000042</name>
</gene>
<evidence type="ECO:0000256" key="3">
    <source>
        <dbReference type="ARBA" id="ARBA00022989"/>
    </source>
</evidence>
<dbReference type="Proteomes" id="UP001558652">
    <property type="component" value="Unassembled WGS sequence"/>
</dbReference>
<keyword evidence="2 5" id="KW-0812">Transmembrane</keyword>
<evidence type="ECO:0000256" key="1">
    <source>
        <dbReference type="ARBA" id="ARBA00004370"/>
    </source>
</evidence>
<evidence type="ECO:0000256" key="5">
    <source>
        <dbReference type="SAM" id="Phobius"/>
    </source>
</evidence>
<sequence>MPESPYWSVSRGDVKGAERSLAWLRDKGADIEQEIGNINSFIIQQRKKKLSVKKIVTDRATIKAFVIVSVLSIFQSSIGACVSMLLAAVWFFYHYDDKKKGDDNLPLQWAPFACFVVYGASYSIGIGPIVTAIKGEIFPGHVKGLASGVTTIVLAVSSFIVNKIYQPLDDGPGMYINYIIYCVVSFLTIVFTLTFVIETKGKSLQDIQTKLNRKKEKKPATIDDLYNNLERQ</sequence>
<keyword evidence="7" id="KW-1185">Reference proteome</keyword>
<evidence type="ECO:0000313" key="7">
    <source>
        <dbReference type="Proteomes" id="UP001558652"/>
    </source>
</evidence>
<dbReference type="PANTHER" id="PTHR48021:SF46">
    <property type="entry name" value="MAJOR FACILITATOR SUPERFAMILY (MFS) PROFILE DOMAIN-CONTAINING PROTEIN"/>
    <property type="match status" value="1"/>
</dbReference>
<comment type="caution">
    <text evidence="6">The sequence shown here is derived from an EMBL/GenBank/DDBJ whole genome shotgun (WGS) entry which is preliminary data.</text>
</comment>
<feature type="transmembrane region" description="Helical" evidence="5">
    <location>
        <begin position="145"/>
        <end position="166"/>
    </location>
</feature>